<keyword evidence="1" id="KW-0732">Signal</keyword>
<sequence>MARLLQASATAAIAPAALAQSGKALPEVDAEVRRVDTAQGRITLRHGDIPNLDMGAMTMVFRAREPALLQDLKPGDKVRITAQMVDGQLTLMSLAPVR</sequence>
<dbReference type="InterPro" id="IPR042230">
    <property type="entry name" value="CusF_sf"/>
</dbReference>
<evidence type="ECO:0000313" key="2">
    <source>
        <dbReference type="EMBL" id="KTT18019.1"/>
    </source>
</evidence>
<name>A0A147GQW8_9BURK</name>
<comment type="caution">
    <text evidence="2">The sequence shown here is derived from an EMBL/GenBank/DDBJ whole genome shotgun (WGS) entry which is preliminary data.</text>
</comment>
<accession>A0A147GQW8</accession>
<protein>
    <submittedName>
        <fullName evidence="2">RND transporter</fullName>
    </submittedName>
</protein>
<feature type="chain" id="PRO_5007546730" evidence="1">
    <location>
        <begin position="20"/>
        <end position="98"/>
    </location>
</feature>
<dbReference type="OrthoDB" id="9180744at2"/>
<dbReference type="Gene3D" id="2.40.50.320">
    <property type="entry name" value="Copper binding periplasmic protein CusF"/>
    <property type="match status" value="1"/>
</dbReference>
<keyword evidence="3" id="KW-1185">Reference proteome</keyword>
<dbReference type="EMBL" id="LDSL01000108">
    <property type="protein sequence ID" value="KTT18019.1"/>
    <property type="molecule type" value="Genomic_DNA"/>
</dbReference>
<organism evidence="2 3">
    <name type="scientific">Pseudacidovorax intermedius</name>
    <dbReference type="NCBI Taxonomy" id="433924"/>
    <lineage>
        <taxon>Bacteria</taxon>
        <taxon>Pseudomonadati</taxon>
        <taxon>Pseudomonadota</taxon>
        <taxon>Betaproteobacteria</taxon>
        <taxon>Burkholderiales</taxon>
        <taxon>Comamonadaceae</taxon>
        <taxon>Pseudacidovorax</taxon>
    </lineage>
</organism>
<evidence type="ECO:0000256" key="1">
    <source>
        <dbReference type="SAM" id="SignalP"/>
    </source>
</evidence>
<dbReference type="Pfam" id="PF11604">
    <property type="entry name" value="CusF_Ec"/>
    <property type="match status" value="1"/>
</dbReference>
<proteinExistence type="predicted"/>
<dbReference type="InterPro" id="IPR021647">
    <property type="entry name" value="CusF_Ec"/>
</dbReference>
<dbReference type="AlphaFoldDB" id="A0A147GQW8"/>
<dbReference type="Proteomes" id="UP000072741">
    <property type="component" value="Unassembled WGS sequence"/>
</dbReference>
<reference evidence="2 3" key="1">
    <citation type="journal article" date="2016" name="Front. Microbiol.">
        <title>Genomic Resource of Rice Seed Associated Bacteria.</title>
        <authorList>
            <person name="Midha S."/>
            <person name="Bansal K."/>
            <person name="Sharma S."/>
            <person name="Kumar N."/>
            <person name="Patil P.P."/>
            <person name="Chaudhry V."/>
            <person name="Patil P.B."/>
        </authorList>
    </citation>
    <scope>NUCLEOTIDE SEQUENCE [LARGE SCALE GENOMIC DNA]</scope>
    <source>
        <strain evidence="2 3">NS331</strain>
    </source>
</reference>
<gene>
    <name evidence="2" type="ORF">NS331_16750</name>
</gene>
<evidence type="ECO:0000313" key="3">
    <source>
        <dbReference type="Proteomes" id="UP000072741"/>
    </source>
</evidence>
<feature type="signal peptide" evidence="1">
    <location>
        <begin position="1"/>
        <end position="19"/>
    </location>
</feature>